<proteinExistence type="predicted"/>
<evidence type="ECO:0000256" key="3">
    <source>
        <dbReference type="ARBA" id="ARBA00023125"/>
    </source>
</evidence>
<feature type="compositionally biased region" description="Polar residues" evidence="6">
    <location>
        <begin position="805"/>
        <end position="822"/>
    </location>
</feature>
<dbReference type="SMART" id="SM00906">
    <property type="entry name" value="Fungal_trans"/>
    <property type="match status" value="2"/>
</dbReference>
<dbReference type="PANTHER" id="PTHR46910:SF37">
    <property type="entry name" value="ZN(II)2CYS6 TRANSCRIPTION FACTOR (EUROFUNG)"/>
    <property type="match status" value="1"/>
</dbReference>
<comment type="subcellular location">
    <subcellularLocation>
        <location evidence="1">Nucleus</location>
    </subcellularLocation>
</comment>
<name>A0ABX8IAN8_9ASCO</name>
<feature type="region of interest" description="Disordered" evidence="6">
    <location>
        <begin position="763"/>
        <end position="827"/>
    </location>
</feature>
<keyword evidence="3" id="KW-0238">DNA-binding</keyword>
<dbReference type="Pfam" id="PF04082">
    <property type="entry name" value="Fungal_trans"/>
    <property type="match status" value="2"/>
</dbReference>
<dbReference type="InterPro" id="IPR050987">
    <property type="entry name" value="AtrR-like"/>
</dbReference>
<dbReference type="PANTHER" id="PTHR46910">
    <property type="entry name" value="TRANSCRIPTION FACTOR PDR1"/>
    <property type="match status" value="1"/>
</dbReference>
<evidence type="ECO:0000313" key="9">
    <source>
        <dbReference type="Proteomes" id="UP000825434"/>
    </source>
</evidence>
<evidence type="ECO:0000256" key="2">
    <source>
        <dbReference type="ARBA" id="ARBA00023015"/>
    </source>
</evidence>
<dbReference type="EMBL" id="CP076666">
    <property type="protein sequence ID" value="QWU90097.1"/>
    <property type="molecule type" value="Genomic_DNA"/>
</dbReference>
<keyword evidence="2" id="KW-0805">Transcription regulation</keyword>
<feature type="region of interest" description="Disordered" evidence="6">
    <location>
        <begin position="669"/>
        <end position="707"/>
    </location>
</feature>
<dbReference type="CDD" id="cd12148">
    <property type="entry name" value="fungal_TF_MHR"/>
    <property type="match status" value="2"/>
</dbReference>
<evidence type="ECO:0000313" key="8">
    <source>
        <dbReference type="EMBL" id="QWU90097.1"/>
    </source>
</evidence>
<reference evidence="8 9" key="1">
    <citation type="submission" date="2021-06" db="EMBL/GenBank/DDBJ databases">
        <title>Candida outbreak in Lebanon.</title>
        <authorList>
            <person name="Finianos M."/>
        </authorList>
    </citation>
    <scope>NUCLEOTIDE SEQUENCE [LARGE SCALE GENOMIC DNA]</scope>
    <source>
        <strain evidence="8">CA3LBN</strain>
    </source>
</reference>
<organism evidence="8 9">
    <name type="scientific">Candidozyma haemuli</name>
    <dbReference type="NCBI Taxonomy" id="45357"/>
    <lineage>
        <taxon>Eukaryota</taxon>
        <taxon>Fungi</taxon>
        <taxon>Dikarya</taxon>
        <taxon>Ascomycota</taxon>
        <taxon>Saccharomycotina</taxon>
        <taxon>Pichiomycetes</taxon>
        <taxon>Metschnikowiaceae</taxon>
        <taxon>Candidozyma</taxon>
    </lineage>
</organism>
<evidence type="ECO:0000259" key="7">
    <source>
        <dbReference type="SMART" id="SM00906"/>
    </source>
</evidence>
<evidence type="ECO:0000256" key="1">
    <source>
        <dbReference type="ARBA" id="ARBA00004123"/>
    </source>
</evidence>
<dbReference type="InterPro" id="IPR007219">
    <property type="entry name" value="XnlR_reg_dom"/>
</dbReference>
<feature type="compositionally biased region" description="Polar residues" evidence="6">
    <location>
        <begin position="681"/>
        <end position="692"/>
    </location>
</feature>
<keyword evidence="9" id="KW-1185">Reference proteome</keyword>
<feature type="region of interest" description="Disordered" evidence="6">
    <location>
        <begin position="71"/>
        <end position="102"/>
    </location>
</feature>
<feature type="domain" description="Xylanolytic transcriptional activator regulatory" evidence="7">
    <location>
        <begin position="318"/>
        <end position="391"/>
    </location>
</feature>
<keyword evidence="5" id="KW-0539">Nucleus</keyword>
<feature type="domain" description="Xylanolytic transcriptional activator regulatory" evidence="7">
    <location>
        <begin position="1074"/>
        <end position="1147"/>
    </location>
</feature>
<gene>
    <name evidence="8" type="ORF">CA3LBN_004455</name>
</gene>
<evidence type="ECO:0000256" key="6">
    <source>
        <dbReference type="SAM" id="MobiDB-lite"/>
    </source>
</evidence>
<keyword evidence="4" id="KW-0804">Transcription</keyword>
<feature type="compositionally biased region" description="Low complexity" evidence="6">
    <location>
        <begin position="780"/>
        <end position="795"/>
    </location>
</feature>
<evidence type="ECO:0000256" key="5">
    <source>
        <dbReference type="ARBA" id="ARBA00023242"/>
    </source>
</evidence>
<evidence type="ECO:0000256" key="4">
    <source>
        <dbReference type="ARBA" id="ARBA00023163"/>
    </source>
</evidence>
<protein>
    <recommendedName>
        <fullName evidence="7">Xylanolytic transcriptional activator regulatory domain-containing protein</fullName>
    </recommendedName>
</protein>
<dbReference type="Proteomes" id="UP000825434">
    <property type="component" value="Chromosome 6"/>
</dbReference>
<accession>A0ABX8IAN8</accession>
<sequence>MSDDRKRIRVAFPCSNCRTANEQVCHYAERQIKRQRTMNKDPKMSLSARMERLEEIILDLSERLGGSAEVRRLRDSDASGSDSEVEYTRTPSASVEATGKRDGRGALPLKNLTLFFGAHSFANIVSSSSIQWMEQQVGDEQKDVIKPLTNMPHMFQCKAWSFYLKWLDPPALKPEEKSKLMTRPFPDNPTLVFGILDMFMTPILRMEGVGDIKRIRAMFERYYNSRHRFSTAELLMMTVSLAFSIFMRFETNIGPQERVNDGTEWSDKSLRDLEDSLMTNAVYYYNRLSVVGGGIDTIEAILLFTGYLECHWFSPEVNYMLLGPAIRYAQDMGLHRIESYEDLDLDTASHRKRIWWVCCYMDMEVCFRNGKSPIINRADVSPELLDINVTEITTSETPLICSLHNYFSDVLSIRSRSYELLFSATANVRNFASLSRNLDSLNAQLHAAANRLPHVMKPVFFNDSAFHIFNHKDKVENEISWAVRLTYFYHVMLINRLPSMFTFEDEDEDRKAYYRNLSLNSARTMTHLLKSSESANLSNSFFEWVLFFPSSAFLHLSTTVMKNPQAPDAYSDLILLMETSMDFLNRRGIDISGDLMSKFQRYSFTSVIFKILLRIVITIFERKTGISVLAGNTPLNAHLESAKDMFPELFGSVEDFRSSVSSTIPRVTGHSPFVDEPKKSPASSVSSFNSGKRSLLHPDMPSRSMEGNISLSPFPNPSHFAHEDIDMLIRAQMRELPNVSSEMLQNRLDRIESLMHNMIDRMGGMESRKVPSPSRDIRPSADGSSTSSESPSSDASFKDEDVESQDFQINGSVPKRTASTLSPEKRPRDTFFQQAKSILSKTIDESSEETQRPHHILQYKGLHSGIVFLFSSQSIEWIKSRLRPEDHNIVTPFQTLLFYFNAWKQLFSSVWTDVKTYPKEDVKKLKEGVYPHDKQLTFELLRQYDCITLADFICPVEEVKALFVKYYANKSSPRSKKRRFLFSEFMLMNLSLAISISVAIDQKSTDVVSPGLSECPKLEAMSIESLATLQEEMFLNSVFYFHTISVVSEGMVTIQALLLLATHLETTWVITDVNYSFVSMASRYAQEIGLHRFETFQHLPQEERNARGRLWAAVQCFDVEISHRTGKPPSVNMVDVSTLTPMDPWHVPALLSTNEVKKLQLQCGAERYSLDEIYVHFYVYKLSQLRAFSYFQLFSATVKYDSLKTIQDIVSSLNNELDSYLNEIKEEYRPRHYYEPQFNSVVERFFMDRKMTRADDSLLSLHLTFFYQLMTINKVPSQIEPNDGALPYENTCYRKLSWESARTILHIMRRVNRRCLPFFGLNWMIYYPFVAAMNLSAKCFNHSDDEDSFKDLQLLIDLSMNFFNHYSHQANQPSTRLLYLRLHLIDTLVRILLRICIKVFESTTGYDLLSGNPALRAHLEHVEKEFPQFYTKINDTTDLLNLMNCMHNTHEVKFRQHKYTPSYDTSSNASNQDFTPTYMENFESQSPRKNDPTLSNIIHPVDFPSVRDSDRKDFNIDDDFLLAAVNQDFSNIPNFFFDNGL</sequence>